<keyword evidence="2" id="KW-1185">Reference proteome</keyword>
<protein>
    <submittedName>
        <fullName evidence="1">PqqD family protein</fullName>
    </submittedName>
</protein>
<proteinExistence type="predicted"/>
<dbReference type="InterPro" id="IPR008792">
    <property type="entry name" value="PQQD"/>
</dbReference>
<sequence length="91" mass="10085">MSDTQWQRSDAWVGATVEDSFVMINIDSGHYVSLNATADAVWRALETPRTSAEICDLLLAQFDVSPETCARSVSVALDTMRDRNLARPLQP</sequence>
<dbReference type="RefSeq" id="WP_261295551.1">
    <property type="nucleotide sequence ID" value="NZ_JANQBK010000017.1"/>
</dbReference>
<evidence type="ECO:0000313" key="1">
    <source>
        <dbReference type="EMBL" id="MFC3579484.1"/>
    </source>
</evidence>
<dbReference type="Gene3D" id="1.10.10.1150">
    <property type="entry name" value="Coenzyme PQQ synthesis protein D (PqqD)"/>
    <property type="match status" value="1"/>
</dbReference>
<dbReference type="Pfam" id="PF05402">
    <property type="entry name" value="PqqD"/>
    <property type="match status" value="1"/>
</dbReference>
<evidence type="ECO:0000313" key="2">
    <source>
        <dbReference type="Proteomes" id="UP001595713"/>
    </source>
</evidence>
<comment type="caution">
    <text evidence="1">The sequence shown here is derived from an EMBL/GenBank/DDBJ whole genome shotgun (WGS) entry which is preliminary data.</text>
</comment>
<dbReference type="InterPro" id="IPR041881">
    <property type="entry name" value="PqqD_sf"/>
</dbReference>
<dbReference type="EMBL" id="JBHRXP010000002">
    <property type="protein sequence ID" value="MFC3579484.1"/>
    <property type="molecule type" value="Genomic_DNA"/>
</dbReference>
<gene>
    <name evidence="1" type="ORF">ACFONA_04840</name>
</gene>
<organism evidence="1 2">
    <name type="scientific">Sphingomonas hylomeconis</name>
    <dbReference type="NCBI Taxonomy" id="1395958"/>
    <lineage>
        <taxon>Bacteria</taxon>
        <taxon>Pseudomonadati</taxon>
        <taxon>Pseudomonadota</taxon>
        <taxon>Alphaproteobacteria</taxon>
        <taxon>Sphingomonadales</taxon>
        <taxon>Sphingomonadaceae</taxon>
        <taxon>Sphingomonas</taxon>
    </lineage>
</organism>
<reference evidence="2" key="1">
    <citation type="journal article" date="2019" name="Int. J. Syst. Evol. Microbiol.">
        <title>The Global Catalogue of Microorganisms (GCM) 10K type strain sequencing project: providing services to taxonomists for standard genome sequencing and annotation.</title>
        <authorList>
            <consortium name="The Broad Institute Genomics Platform"/>
            <consortium name="The Broad Institute Genome Sequencing Center for Infectious Disease"/>
            <person name="Wu L."/>
            <person name="Ma J."/>
        </authorList>
    </citation>
    <scope>NUCLEOTIDE SEQUENCE [LARGE SCALE GENOMIC DNA]</scope>
    <source>
        <strain evidence="2">KCTC 42739</strain>
    </source>
</reference>
<accession>A0ABV7SU10</accession>
<name>A0ABV7SU10_9SPHN</name>
<dbReference type="Proteomes" id="UP001595713">
    <property type="component" value="Unassembled WGS sequence"/>
</dbReference>